<name>K0SLD3_THAOC</name>
<feature type="compositionally biased region" description="Basic and acidic residues" evidence="1">
    <location>
        <begin position="220"/>
        <end position="236"/>
    </location>
</feature>
<feature type="region of interest" description="Disordered" evidence="1">
    <location>
        <begin position="74"/>
        <end position="93"/>
    </location>
</feature>
<accession>K0SLD3</accession>
<feature type="region of interest" description="Disordered" evidence="1">
    <location>
        <begin position="18"/>
        <end position="61"/>
    </location>
</feature>
<dbReference type="EMBL" id="AGNL01023197">
    <property type="protein sequence ID" value="EJK59282.1"/>
    <property type="molecule type" value="Genomic_DNA"/>
</dbReference>
<evidence type="ECO:0000313" key="2">
    <source>
        <dbReference type="EMBL" id="EJK59282.1"/>
    </source>
</evidence>
<protein>
    <submittedName>
        <fullName evidence="2">Uncharacterized protein</fullName>
    </submittedName>
</protein>
<proteinExistence type="predicted"/>
<feature type="region of interest" description="Disordered" evidence="1">
    <location>
        <begin position="168"/>
        <end position="264"/>
    </location>
</feature>
<evidence type="ECO:0000256" key="1">
    <source>
        <dbReference type="SAM" id="MobiDB-lite"/>
    </source>
</evidence>
<dbReference type="Proteomes" id="UP000266841">
    <property type="component" value="Unassembled WGS sequence"/>
</dbReference>
<sequence>PGHRQADNRKSCIFVTQVASRHAEESPRWARRSPRKGLLEKSPEGFRSMWQGPPPTSSSKRLISWCCFGTDAASARGPREEETRGGKGASSQVQVTLALTSPRSPFWPSLSPPARFAVIPVPSPARPARGGGRTVAQVYPPPARQQVPGWAASVLLPLRRRRPGDRVVWGAASSLPPRSCLRQSRRVGKRKRSTRERGGTMDSYLVRPAERAQRASGPVPRRDGQEGERPRRKDEGSTLPARGADDASVPGRQWRTEAGSPTGVSLLPPRCDAIHRTRAPAAATSARSLLLNACVPPTNAATGQEECIRLDAALPTDEERGKGNEVGAA</sequence>
<keyword evidence="3" id="KW-1185">Reference proteome</keyword>
<feature type="region of interest" description="Disordered" evidence="1">
    <location>
        <begin position="124"/>
        <end position="144"/>
    </location>
</feature>
<feature type="non-terminal residue" evidence="2">
    <location>
        <position position="1"/>
    </location>
</feature>
<gene>
    <name evidence="2" type="ORF">THAOC_20518</name>
</gene>
<organism evidence="2 3">
    <name type="scientific">Thalassiosira oceanica</name>
    <name type="common">Marine diatom</name>
    <dbReference type="NCBI Taxonomy" id="159749"/>
    <lineage>
        <taxon>Eukaryota</taxon>
        <taxon>Sar</taxon>
        <taxon>Stramenopiles</taxon>
        <taxon>Ochrophyta</taxon>
        <taxon>Bacillariophyta</taxon>
        <taxon>Coscinodiscophyceae</taxon>
        <taxon>Thalassiosirophycidae</taxon>
        <taxon>Thalassiosirales</taxon>
        <taxon>Thalassiosiraceae</taxon>
        <taxon>Thalassiosira</taxon>
    </lineage>
</organism>
<reference evidence="2 3" key="1">
    <citation type="journal article" date="2012" name="Genome Biol.">
        <title>Genome and low-iron response of an oceanic diatom adapted to chronic iron limitation.</title>
        <authorList>
            <person name="Lommer M."/>
            <person name="Specht M."/>
            <person name="Roy A.S."/>
            <person name="Kraemer L."/>
            <person name="Andreson R."/>
            <person name="Gutowska M.A."/>
            <person name="Wolf J."/>
            <person name="Bergner S.V."/>
            <person name="Schilhabel M.B."/>
            <person name="Klostermeier U.C."/>
            <person name="Beiko R.G."/>
            <person name="Rosenstiel P."/>
            <person name="Hippler M."/>
            <person name="Laroche J."/>
        </authorList>
    </citation>
    <scope>NUCLEOTIDE SEQUENCE [LARGE SCALE GENOMIC DNA]</scope>
    <source>
        <strain evidence="2 3">CCMP1005</strain>
    </source>
</reference>
<dbReference type="AlphaFoldDB" id="K0SLD3"/>
<feature type="compositionally biased region" description="Basic residues" evidence="1">
    <location>
        <begin position="183"/>
        <end position="194"/>
    </location>
</feature>
<evidence type="ECO:0000313" key="3">
    <source>
        <dbReference type="Proteomes" id="UP000266841"/>
    </source>
</evidence>
<comment type="caution">
    <text evidence="2">The sequence shown here is derived from an EMBL/GenBank/DDBJ whole genome shotgun (WGS) entry which is preliminary data.</text>
</comment>